<evidence type="ECO:0000259" key="2">
    <source>
        <dbReference type="Pfam" id="PF20584"/>
    </source>
</evidence>
<name>A0A2A2GC15_9BACT</name>
<dbReference type="InterPro" id="IPR046714">
    <property type="entry name" value="DUF6787"/>
</dbReference>
<dbReference type="Pfam" id="PF20584">
    <property type="entry name" value="DUF6787"/>
    <property type="match status" value="1"/>
</dbReference>
<reference evidence="3 4" key="1">
    <citation type="submission" date="2017-08" db="EMBL/GenBank/DDBJ databases">
        <title>Aliifodinibius alkalisoli sp. nov., isolated from saline alkaline soil.</title>
        <authorList>
            <person name="Liu D."/>
            <person name="Zhang G."/>
        </authorList>
    </citation>
    <scope>NUCLEOTIDE SEQUENCE [LARGE SCALE GENOMIC DNA]</scope>
    <source>
        <strain evidence="3 4">WN023</strain>
    </source>
</reference>
<dbReference type="EMBL" id="NSKE01000004">
    <property type="protein sequence ID" value="PAU94524.1"/>
    <property type="molecule type" value="Genomic_DNA"/>
</dbReference>
<evidence type="ECO:0000256" key="1">
    <source>
        <dbReference type="SAM" id="Phobius"/>
    </source>
</evidence>
<dbReference type="Proteomes" id="UP000218831">
    <property type="component" value="Unassembled WGS sequence"/>
</dbReference>
<keyword evidence="1" id="KW-1133">Transmembrane helix</keyword>
<feature type="domain" description="DUF6787" evidence="2">
    <location>
        <begin position="26"/>
        <end position="104"/>
    </location>
</feature>
<protein>
    <recommendedName>
        <fullName evidence="2">DUF6787 domain-containing protein</fullName>
    </recommendedName>
</protein>
<evidence type="ECO:0000313" key="4">
    <source>
        <dbReference type="Proteomes" id="UP000218831"/>
    </source>
</evidence>
<proteinExistence type="predicted"/>
<comment type="caution">
    <text evidence="3">The sequence shown here is derived from an EMBL/GenBank/DDBJ whole genome shotgun (WGS) entry which is preliminary data.</text>
</comment>
<keyword evidence="1" id="KW-0472">Membrane</keyword>
<keyword evidence="4" id="KW-1185">Reference proteome</keyword>
<feature type="transmembrane region" description="Helical" evidence="1">
    <location>
        <begin position="61"/>
        <end position="90"/>
    </location>
</feature>
<accession>A0A2A2GC15</accession>
<evidence type="ECO:0000313" key="3">
    <source>
        <dbReference type="EMBL" id="PAU94524.1"/>
    </source>
</evidence>
<feature type="transmembrane region" description="Helical" evidence="1">
    <location>
        <begin position="21"/>
        <end position="41"/>
    </location>
</feature>
<organism evidence="3 4">
    <name type="scientific">Fodinibius salipaludis</name>
    <dbReference type="NCBI Taxonomy" id="2032627"/>
    <lineage>
        <taxon>Bacteria</taxon>
        <taxon>Pseudomonadati</taxon>
        <taxon>Balneolota</taxon>
        <taxon>Balneolia</taxon>
        <taxon>Balneolales</taxon>
        <taxon>Balneolaceae</taxon>
        <taxon>Fodinibius</taxon>
    </lineage>
</organism>
<keyword evidence="1" id="KW-0812">Transmembrane</keyword>
<gene>
    <name evidence="3" type="ORF">CK503_06935</name>
</gene>
<sequence>MRVVVGKFIEKMKKRWGVDTFGGLLLILFIFSITGFSTLYVRKLAFDWIGIGPATPLWLEIIAWALIVFPAYQLLFLLFGFVLGQFEFVWNFEKKSLNRIKNLFTSNK</sequence>
<dbReference type="AlphaFoldDB" id="A0A2A2GC15"/>